<dbReference type="AlphaFoldDB" id="A0A517YP07"/>
<keyword evidence="2" id="KW-1133">Transmembrane helix</keyword>
<feature type="transmembrane region" description="Helical" evidence="2">
    <location>
        <begin position="34"/>
        <end position="61"/>
    </location>
</feature>
<dbReference type="RefSeq" id="WP_145099977.1">
    <property type="nucleotide sequence ID" value="NZ_CP036274.1"/>
</dbReference>
<protein>
    <recommendedName>
        <fullName evidence="5">Cytochrome oxidase complex assembly protein 1</fullName>
    </recommendedName>
</protein>
<evidence type="ECO:0000313" key="4">
    <source>
        <dbReference type="Proteomes" id="UP000315017"/>
    </source>
</evidence>
<evidence type="ECO:0000256" key="1">
    <source>
        <dbReference type="SAM" id="MobiDB-lite"/>
    </source>
</evidence>
<dbReference type="OrthoDB" id="288020at2"/>
<organism evidence="3 4">
    <name type="scientific">Anatilimnocola aggregata</name>
    <dbReference type="NCBI Taxonomy" id="2528021"/>
    <lineage>
        <taxon>Bacteria</taxon>
        <taxon>Pseudomonadati</taxon>
        <taxon>Planctomycetota</taxon>
        <taxon>Planctomycetia</taxon>
        <taxon>Pirellulales</taxon>
        <taxon>Pirellulaceae</taxon>
        <taxon>Anatilimnocola</taxon>
    </lineage>
</organism>
<proteinExistence type="predicted"/>
<accession>A0A517YP07</accession>
<gene>
    <name evidence="3" type="ORF">ETAA8_71180</name>
</gene>
<reference evidence="3 4" key="1">
    <citation type="submission" date="2019-02" db="EMBL/GenBank/DDBJ databases">
        <title>Deep-cultivation of Planctomycetes and their phenomic and genomic characterization uncovers novel biology.</title>
        <authorList>
            <person name="Wiegand S."/>
            <person name="Jogler M."/>
            <person name="Boedeker C."/>
            <person name="Pinto D."/>
            <person name="Vollmers J."/>
            <person name="Rivas-Marin E."/>
            <person name="Kohn T."/>
            <person name="Peeters S.H."/>
            <person name="Heuer A."/>
            <person name="Rast P."/>
            <person name="Oberbeckmann S."/>
            <person name="Bunk B."/>
            <person name="Jeske O."/>
            <person name="Meyerdierks A."/>
            <person name="Storesund J.E."/>
            <person name="Kallscheuer N."/>
            <person name="Luecker S."/>
            <person name="Lage O.M."/>
            <person name="Pohl T."/>
            <person name="Merkel B.J."/>
            <person name="Hornburger P."/>
            <person name="Mueller R.-W."/>
            <person name="Bruemmer F."/>
            <person name="Labrenz M."/>
            <person name="Spormann A.M."/>
            <person name="Op den Camp H."/>
            <person name="Overmann J."/>
            <person name="Amann R."/>
            <person name="Jetten M.S.M."/>
            <person name="Mascher T."/>
            <person name="Medema M.H."/>
            <person name="Devos D.P."/>
            <person name="Kaster A.-K."/>
            <person name="Ovreas L."/>
            <person name="Rohde M."/>
            <person name="Galperin M.Y."/>
            <person name="Jogler C."/>
        </authorList>
    </citation>
    <scope>NUCLEOTIDE SEQUENCE [LARGE SCALE GENOMIC DNA]</scope>
    <source>
        <strain evidence="3 4">ETA_A8</strain>
    </source>
</reference>
<evidence type="ECO:0000313" key="3">
    <source>
        <dbReference type="EMBL" id="QDU31956.1"/>
    </source>
</evidence>
<evidence type="ECO:0008006" key="5">
    <source>
        <dbReference type="Google" id="ProtNLM"/>
    </source>
</evidence>
<dbReference type="EMBL" id="CP036274">
    <property type="protein sequence ID" value="QDU31956.1"/>
    <property type="molecule type" value="Genomic_DNA"/>
</dbReference>
<dbReference type="KEGG" id="aagg:ETAA8_71180"/>
<keyword evidence="2" id="KW-0812">Transmembrane</keyword>
<sequence length="155" mass="16545">MSFDPHDPNWRDLPGQAPQQHAYRAPPKKKSNTLLCVLGGVGALLVLLCLGCGGVASMYVWNGLQQSKVELIEQLQPHPLIQEHIGTISSLGMNLGESAALNEGKVGKKTIVFDIKGSKGSALISGEVDDGHDRPARFTDAILHLPAGEALQLSF</sequence>
<keyword evidence="4" id="KW-1185">Reference proteome</keyword>
<feature type="compositionally biased region" description="Basic and acidic residues" evidence="1">
    <location>
        <begin position="1"/>
        <end position="10"/>
    </location>
</feature>
<evidence type="ECO:0000256" key="2">
    <source>
        <dbReference type="SAM" id="Phobius"/>
    </source>
</evidence>
<feature type="region of interest" description="Disordered" evidence="1">
    <location>
        <begin position="1"/>
        <end position="26"/>
    </location>
</feature>
<dbReference type="Proteomes" id="UP000315017">
    <property type="component" value="Chromosome"/>
</dbReference>
<name>A0A517YP07_9BACT</name>
<keyword evidence="2" id="KW-0472">Membrane</keyword>